<dbReference type="KEGG" id="vab:WPS_09850"/>
<evidence type="ECO:0000256" key="3">
    <source>
        <dbReference type="ARBA" id="ARBA00022729"/>
    </source>
</evidence>
<evidence type="ECO:0000313" key="7">
    <source>
        <dbReference type="Proteomes" id="UP001317532"/>
    </source>
</evidence>
<dbReference type="AlphaFoldDB" id="A0AAN1XVF5"/>
<dbReference type="GO" id="GO:1904680">
    <property type="term" value="F:peptide transmembrane transporter activity"/>
    <property type="evidence" value="ECO:0007669"/>
    <property type="project" value="TreeGrafter"/>
</dbReference>
<dbReference type="Proteomes" id="UP001317532">
    <property type="component" value="Chromosome"/>
</dbReference>
<dbReference type="CDD" id="cd08513">
    <property type="entry name" value="PBP2_thermophilic_Hb8_like"/>
    <property type="match status" value="1"/>
</dbReference>
<comment type="similarity">
    <text evidence="1">Belongs to the bacterial solute-binding protein 5 family.</text>
</comment>
<dbReference type="InterPro" id="IPR000914">
    <property type="entry name" value="SBP_5_dom"/>
</dbReference>
<dbReference type="InterPro" id="IPR039424">
    <property type="entry name" value="SBP_5"/>
</dbReference>
<sequence length="550" mass="60549">MRHIVISALACALSLSACAKVGDQSGTSATTGASGTVPGELRVAIQRAPNTLNPILSANTTEGFLNRLSFDTLVSVDAAGKNTVPILATAVPTTANGGISKDGLTITYHLHSGVKWHDGAPFTSKDVKFTWQAMMNNANNVNERVGYEDVKSVDTPNDTTVVFHLKHKFAPFVDTVFGESDSPVAIIPQHLLAKYPDLNRVPFNSEPIGTGPFKVARWVRGDHIELVANDAYFRGKPKLRSIIVREIPDENTSINALRSHDVDYMFEASPQAYTQLKTIPEVKVVLNDQPQTLQLLINTLRPGLNDVRVRRAIAYAIDKQSLVDKNTGGSARVAWADQPPFQWSYTDDVMKYPYNVATARKLLAEAGYAPGSDGIMRKNGQPLSFVLSHNVENVTRRLAAVQIQSMLKAVGIDAQIKTYPANLLFATYGQGGVLTTGKYDLNVSGWIAGQDPDDHSEFTCDQIPRPSHPDGVNYTRYCNPEMDAAQQRALSSYDRAVRKPAYARIQKLLARDLPIVFLWYPRQAHGINPDFKGFAPNPVNESWNAYEWEI</sequence>
<dbReference type="EMBL" id="AP025523">
    <property type="protein sequence ID" value="BDE05709.1"/>
    <property type="molecule type" value="Genomic_DNA"/>
</dbReference>
<dbReference type="GO" id="GO:0015833">
    <property type="term" value="P:peptide transport"/>
    <property type="evidence" value="ECO:0007669"/>
    <property type="project" value="TreeGrafter"/>
</dbReference>
<dbReference type="PANTHER" id="PTHR30290:SF9">
    <property type="entry name" value="OLIGOPEPTIDE-BINDING PROTEIN APPA"/>
    <property type="match status" value="1"/>
</dbReference>
<dbReference type="RefSeq" id="WP_317996735.1">
    <property type="nucleotide sequence ID" value="NZ_AP025523.1"/>
</dbReference>
<evidence type="ECO:0000259" key="5">
    <source>
        <dbReference type="Pfam" id="PF00496"/>
    </source>
</evidence>
<keyword evidence="3 4" id="KW-0732">Signal</keyword>
<evidence type="ECO:0000313" key="6">
    <source>
        <dbReference type="EMBL" id="BDE05709.1"/>
    </source>
</evidence>
<reference evidence="6 7" key="1">
    <citation type="journal article" date="2022" name="ISME Commun">
        <title>Vulcanimicrobium alpinus gen. nov. sp. nov., the first cultivated representative of the candidate phylum 'Eremiobacterota', is a metabolically versatile aerobic anoxygenic phototroph.</title>
        <authorList>
            <person name="Yabe S."/>
            <person name="Muto K."/>
            <person name="Abe K."/>
            <person name="Yokota A."/>
            <person name="Staudigel H."/>
            <person name="Tebo B.M."/>
        </authorList>
    </citation>
    <scope>NUCLEOTIDE SEQUENCE [LARGE SCALE GENOMIC DNA]</scope>
    <source>
        <strain evidence="6 7">WC8-2</strain>
    </source>
</reference>
<dbReference type="Gene3D" id="3.90.76.10">
    <property type="entry name" value="Dipeptide-binding Protein, Domain 1"/>
    <property type="match status" value="1"/>
</dbReference>
<gene>
    <name evidence="6" type="ORF">WPS_09850</name>
</gene>
<dbReference type="PIRSF" id="PIRSF002741">
    <property type="entry name" value="MppA"/>
    <property type="match status" value="1"/>
</dbReference>
<dbReference type="Pfam" id="PF00496">
    <property type="entry name" value="SBP_bac_5"/>
    <property type="match status" value="1"/>
</dbReference>
<dbReference type="SUPFAM" id="SSF53850">
    <property type="entry name" value="Periplasmic binding protein-like II"/>
    <property type="match status" value="1"/>
</dbReference>
<evidence type="ECO:0000256" key="1">
    <source>
        <dbReference type="ARBA" id="ARBA00005695"/>
    </source>
</evidence>
<dbReference type="GO" id="GO:0042597">
    <property type="term" value="C:periplasmic space"/>
    <property type="evidence" value="ECO:0007669"/>
    <property type="project" value="UniProtKB-ARBA"/>
</dbReference>
<protein>
    <submittedName>
        <fullName evidence="6">ABC transporter substrate-binding protein</fullName>
    </submittedName>
</protein>
<dbReference type="PROSITE" id="PS51257">
    <property type="entry name" value="PROKAR_LIPOPROTEIN"/>
    <property type="match status" value="1"/>
</dbReference>
<feature type="signal peptide" evidence="4">
    <location>
        <begin position="1"/>
        <end position="19"/>
    </location>
</feature>
<keyword evidence="7" id="KW-1185">Reference proteome</keyword>
<dbReference type="PANTHER" id="PTHR30290">
    <property type="entry name" value="PERIPLASMIC BINDING COMPONENT OF ABC TRANSPORTER"/>
    <property type="match status" value="1"/>
</dbReference>
<dbReference type="GO" id="GO:0043190">
    <property type="term" value="C:ATP-binding cassette (ABC) transporter complex"/>
    <property type="evidence" value="ECO:0007669"/>
    <property type="project" value="InterPro"/>
</dbReference>
<name>A0AAN1XVF5_UNVUL</name>
<accession>A0AAN1XVF5</accession>
<evidence type="ECO:0000256" key="4">
    <source>
        <dbReference type="SAM" id="SignalP"/>
    </source>
</evidence>
<dbReference type="Gene3D" id="3.40.190.10">
    <property type="entry name" value="Periplasmic binding protein-like II"/>
    <property type="match status" value="1"/>
</dbReference>
<feature type="domain" description="Solute-binding protein family 5" evidence="5">
    <location>
        <begin position="85"/>
        <end position="454"/>
    </location>
</feature>
<dbReference type="Gene3D" id="3.10.105.10">
    <property type="entry name" value="Dipeptide-binding Protein, Domain 3"/>
    <property type="match status" value="1"/>
</dbReference>
<dbReference type="InterPro" id="IPR030678">
    <property type="entry name" value="Peptide/Ni-bd"/>
</dbReference>
<proteinExistence type="inferred from homology"/>
<organism evidence="6 7">
    <name type="scientific">Vulcanimicrobium alpinum</name>
    <dbReference type="NCBI Taxonomy" id="3016050"/>
    <lineage>
        <taxon>Bacteria</taxon>
        <taxon>Bacillati</taxon>
        <taxon>Vulcanimicrobiota</taxon>
        <taxon>Vulcanimicrobiia</taxon>
        <taxon>Vulcanimicrobiales</taxon>
        <taxon>Vulcanimicrobiaceae</taxon>
        <taxon>Vulcanimicrobium</taxon>
    </lineage>
</organism>
<evidence type="ECO:0000256" key="2">
    <source>
        <dbReference type="ARBA" id="ARBA00022448"/>
    </source>
</evidence>
<keyword evidence="2" id="KW-0813">Transport</keyword>
<feature type="chain" id="PRO_5042976263" evidence="4">
    <location>
        <begin position="20"/>
        <end position="550"/>
    </location>
</feature>